<feature type="domain" description="GmrSD restriction endonucleases N-terminal" evidence="2">
    <location>
        <begin position="36"/>
        <end position="197"/>
    </location>
</feature>
<proteinExistence type="predicted"/>
<name>A0ABQ3CIS7_9ACTN</name>
<evidence type="ECO:0000259" key="2">
    <source>
        <dbReference type="Pfam" id="PF03235"/>
    </source>
</evidence>
<keyword evidence="4" id="KW-1185">Reference proteome</keyword>
<dbReference type="Proteomes" id="UP000653644">
    <property type="component" value="Unassembled WGS sequence"/>
</dbReference>
<dbReference type="Pfam" id="PF03235">
    <property type="entry name" value="GmrSD_N"/>
    <property type="match status" value="1"/>
</dbReference>
<evidence type="ECO:0000256" key="1">
    <source>
        <dbReference type="SAM" id="MobiDB-lite"/>
    </source>
</evidence>
<reference evidence="4" key="1">
    <citation type="journal article" date="2019" name="Int. J. Syst. Evol. Microbiol.">
        <title>The Global Catalogue of Microorganisms (GCM) 10K type strain sequencing project: providing services to taxonomists for standard genome sequencing and annotation.</title>
        <authorList>
            <consortium name="The Broad Institute Genomics Platform"/>
            <consortium name="The Broad Institute Genome Sequencing Center for Infectious Disease"/>
            <person name="Wu L."/>
            <person name="Ma J."/>
        </authorList>
    </citation>
    <scope>NUCLEOTIDE SEQUENCE [LARGE SCALE GENOMIC DNA]</scope>
    <source>
        <strain evidence="4">JCM 4733</strain>
    </source>
</reference>
<protein>
    <recommendedName>
        <fullName evidence="2">GmrSD restriction endonucleases N-terminal domain-containing protein</fullName>
    </recommendedName>
</protein>
<organism evidence="3 4">
    <name type="scientific">Streptomyces canarius</name>
    <dbReference type="NCBI Taxonomy" id="285453"/>
    <lineage>
        <taxon>Bacteria</taxon>
        <taxon>Bacillati</taxon>
        <taxon>Actinomycetota</taxon>
        <taxon>Actinomycetes</taxon>
        <taxon>Kitasatosporales</taxon>
        <taxon>Streptomycetaceae</taxon>
        <taxon>Streptomyces</taxon>
    </lineage>
</organism>
<feature type="region of interest" description="Disordered" evidence="1">
    <location>
        <begin position="1"/>
        <end position="23"/>
    </location>
</feature>
<evidence type="ECO:0000313" key="4">
    <source>
        <dbReference type="Proteomes" id="UP000653644"/>
    </source>
</evidence>
<dbReference type="InterPro" id="IPR004919">
    <property type="entry name" value="GmrSD_N"/>
</dbReference>
<evidence type="ECO:0000313" key="3">
    <source>
        <dbReference type="EMBL" id="GHA19457.1"/>
    </source>
</evidence>
<dbReference type="RefSeq" id="WP_189885254.1">
    <property type="nucleotide sequence ID" value="NZ_BMVN01000007.1"/>
</dbReference>
<sequence length="397" mass="45577">MTDLDEYLDESGEDEQDLSAWDDDEAATTTVDWTVETVVSQMRKGRIDLNPSFQRRDAWTKVAKSRYIESLVQRYPVPQIVLAEDQNTPGRYMVIDGKQRLLALRQFCADPSDPRDIEWLPERLKLTGLTETKKLNGITYEEMQEGYPVEAVRFENATIRAVLLRKWHSQDFLYTVFYRLNSGSLRLSPQELRQALFPGKFMDFVDERSGASLALRSLLNKSKPDRRMVDAELLLRFLAFHCGVQSYEGNLKNFLDGTAKTLTQTWVDDSGERVKEAADMLDDAISAAREIFGDDVCRKFSRGRFERPFNRAIFDVQIHFLIDPELRQWQLGHAEDVKAEFQLLCEEEREFVDAVSSTTKTPRAVVARFSAWGRRLEALSGLQAKLPDSVLELIEAA</sequence>
<gene>
    <name evidence="3" type="ORF">GCM10010345_25100</name>
</gene>
<dbReference type="EMBL" id="BMVN01000007">
    <property type="protein sequence ID" value="GHA19457.1"/>
    <property type="molecule type" value="Genomic_DNA"/>
</dbReference>
<comment type="caution">
    <text evidence="3">The sequence shown here is derived from an EMBL/GenBank/DDBJ whole genome shotgun (WGS) entry which is preliminary data.</text>
</comment>
<accession>A0ABQ3CIS7</accession>
<dbReference type="PANTHER" id="PTHR39639">
    <property type="entry name" value="CHROMOSOME 16, WHOLE GENOME SHOTGUN SEQUENCE"/>
    <property type="match status" value="1"/>
</dbReference>
<dbReference type="PANTHER" id="PTHR39639:SF1">
    <property type="entry name" value="DUF262 DOMAIN-CONTAINING PROTEIN"/>
    <property type="match status" value="1"/>
</dbReference>